<name>A0A9N9GEM2_9GLOM</name>
<gene>
    <name evidence="1" type="ORF">AMORRO_LOCUS7945</name>
</gene>
<evidence type="ECO:0000313" key="2">
    <source>
        <dbReference type="Proteomes" id="UP000789342"/>
    </source>
</evidence>
<accession>A0A9N9GEM2</accession>
<comment type="caution">
    <text evidence="1">The sequence shown here is derived from an EMBL/GenBank/DDBJ whole genome shotgun (WGS) entry which is preliminary data.</text>
</comment>
<sequence length="105" mass="12169">MIYYIKNNLIVVVEQSSVAVDRQLQDDSQREDANIFKEAILEILPEVFANNDSIVDQLKQHVPVCKANYVISEVLPEVNSKLLEKREMNKFLNEAHKKNISDKIR</sequence>
<organism evidence="1 2">
    <name type="scientific">Acaulospora morrowiae</name>
    <dbReference type="NCBI Taxonomy" id="94023"/>
    <lineage>
        <taxon>Eukaryota</taxon>
        <taxon>Fungi</taxon>
        <taxon>Fungi incertae sedis</taxon>
        <taxon>Mucoromycota</taxon>
        <taxon>Glomeromycotina</taxon>
        <taxon>Glomeromycetes</taxon>
        <taxon>Diversisporales</taxon>
        <taxon>Acaulosporaceae</taxon>
        <taxon>Acaulospora</taxon>
    </lineage>
</organism>
<evidence type="ECO:0000313" key="1">
    <source>
        <dbReference type="EMBL" id="CAG8604829.1"/>
    </source>
</evidence>
<dbReference type="Proteomes" id="UP000789342">
    <property type="component" value="Unassembled WGS sequence"/>
</dbReference>
<reference evidence="1" key="1">
    <citation type="submission" date="2021-06" db="EMBL/GenBank/DDBJ databases">
        <authorList>
            <person name="Kallberg Y."/>
            <person name="Tangrot J."/>
            <person name="Rosling A."/>
        </authorList>
    </citation>
    <scope>NUCLEOTIDE SEQUENCE</scope>
    <source>
        <strain evidence="1">CL551</strain>
    </source>
</reference>
<proteinExistence type="predicted"/>
<keyword evidence="2" id="KW-1185">Reference proteome</keyword>
<dbReference type="AlphaFoldDB" id="A0A9N9GEM2"/>
<protein>
    <submittedName>
        <fullName evidence="1">12785_t:CDS:1</fullName>
    </submittedName>
</protein>
<dbReference type="OrthoDB" id="2443840at2759"/>
<dbReference type="EMBL" id="CAJVPV010006420">
    <property type="protein sequence ID" value="CAG8604829.1"/>
    <property type="molecule type" value="Genomic_DNA"/>
</dbReference>